<evidence type="ECO:0000259" key="7">
    <source>
        <dbReference type="PROSITE" id="PS50071"/>
    </source>
</evidence>
<keyword evidence="2 5" id="KW-0371">Homeobox</keyword>
<reference evidence="9" key="1">
    <citation type="journal article" date="2020" name="Phytopathology">
        <title>Genome sequence of the chestnut blight fungus Cryphonectria parasitica EP155: A fundamental resource for an archetypical invasive plant pathogen.</title>
        <authorList>
            <person name="Crouch J.A."/>
            <person name="Dawe A."/>
            <person name="Aerts A."/>
            <person name="Barry K."/>
            <person name="Churchill A.C.L."/>
            <person name="Grimwood J."/>
            <person name="Hillman B."/>
            <person name="Milgroom M.G."/>
            <person name="Pangilinan J."/>
            <person name="Smith M."/>
            <person name="Salamov A."/>
            <person name="Schmutz J."/>
            <person name="Yadav J."/>
            <person name="Grigoriev I.V."/>
            <person name="Nuss D."/>
        </authorList>
    </citation>
    <scope>NUCLEOTIDE SEQUENCE</scope>
    <source>
        <strain evidence="9">EP155</strain>
    </source>
</reference>
<dbReference type="PROSITE" id="PS50157">
    <property type="entry name" value="ZINC_FINGER_C2H2_2"/>
    <property type="match status" value="1"/>
</dbReference>
<keyword evidence="1 5" id="KW-0238">DNA-binding</keyword>
<proteinExistence type="predicted"/>
<evidence type="ECO:0000259" key="8">
    <source>
        <dbReference type="PROSITE" id="PS50157"/>
    </source>
</evidence>
<feature type="region of interest" description="Disordered" evidence="6">
    <location>
        <begin position="1"/>
        <end position="26"/>
    </location>
</feature>
<keyword evidence="4" id="KW-0862">Zinc</keyword>
<comment type="subcellular location">
    <subcellularLocation>
        <location evidence="5">Nucleus</location>
    </subcellularLocation>
</comment>
<dbReference type="GO" id="GO:0003677">
    <property type="term" value="F:DNA binding"/>
    <property type="evidence" value="ECO:0007669"/>
    <property type="project" value="UniProtKB-UniRule"/>
</dbReference>
<evidence type="ECO:0000256" key="3">
    <source>
        <dbReference type="ARBA" id="ARBA00023242"/>
    </source>
</evidence>
<dbReference type="GO" id="GO:0006355">
    <property type="term" value="P:regulation of DNA-templated transcription"/>
    <property type="evidence" value="ECO:0007669"/>
    <property type="project" value="InterPro"/>
</dbReference>
<dbReference type="GeneID" id="63839212"/>
<evidence type="ECO:0000256" key="5">
    <source>
        <dbReference type="PROSITE-ProRule" id="PRU00108"/>
    </source>
</evidence>
<evidence type="ECO:0000256" key="6">
    <source>
        <dbReference type="SAM" id="MobiDB-lite"/>
    </source>
</evidence>
<feature type="compositionally biased region" description="Polar residues" evidence="6">
    <location>
        <begin position="14"/>
        <end position="26"/>
    </location>
</feature>
<dbReference type="Pfam" id="PF05920">
    <property type="entry name" value="Homeobox_KN"/>
    <property type="match status" value="1"/>
</dbReference>
<evidence type="ECO:0000313" key="9">
    <source>
        <dbReference type="EMBL" id="KAF3767439.1"/>
    </source>
</evidence>
<feature type="DNA-binding region" description="Homeobox" evidence="5">
    <location>
        <begin position="186"/>
        <end position="240"/>
    </location>
</feature>
<dbReference type="GO" id="GO:0005634">
    <property type="term" value="C:nucleus"/>
    <property type="evidence" value="ECO:0007669"/>
    <property type="project" value="UniProtKB-SubCell"/>
</dbReference>
<feature type="region of interest" description="Disordered" evidence="6">
    <location>
        <begin position="146"/>
        <end position="184"/>
    </location>
</feature>
<dbReference type="PANTHER" id="PTHR11850">
    <property type="entry name" value="HOMEOBOX PROTEIN TRANSCRIPTION FACTORS"/>
    <property type="match status" value="1"/>
</dbReference>
<sequence>MAEFVNWDHAEQVPSGSANQPPGSGTNLDFEPVPADHNFDLALANIDGDDFSFWALEHFETSHLIPGLDEMDVQSSEPSCDACRASGSECRRVDEGRSMICCTSCAALDISCSFSHSPGRDSTGSGVSPPKHASGDHIHTLLEDVQQSDLRSSSSPDLNNAATGNDSGNDNSPKPPAVPKIGARFSRDSVRILKTWLSTHSHRPYPNDEERERLQKQTGLNKTQIANWLANARRRSKGKFQRTRSTSPSVRGWTGAVEIPRRRGTPAFESEYLSPLQRWENSPPENEPASVTAIASAILHSNPDDSGINSPFNLTDDDAGRSCKGSSASSFGTSPSSASFASAYSRGSRGSFQSFDQRGRRRRRRRTVPKQSGEKPGLNAPPKTFQCTFCTESFRTKHDWQRHEKSLHLSLERWVCSPNGPRALNPDVNKMCCVFCAQADPDDAHIESHNHTACQEKPLNERTFYRKDHLRQHLKLVHNTKYLNWNMDSWKAPTPDIRSRCGFCGSVLGTWPARVDHLAEHFKTGSDMKSWKGDWGFEPAVLSMVENSIPPFMIHDERTTPLPFQAGQHSSESPRNAYELLKFELVSMLQDRRDANGATLTDDELQHEACRIIYASDALSKGEIASHFSWLRDLLMSRDELRLRAQLGLLRGHAENYLGQLRVNGKDNIFEGCAFEKHLSDFVRARTLLGLSATNEELQVEACNIVGRMEDATVVPSEDYANFLLRLILRSPTWLSSFRQRAGLHPADESFDSSNQSFLAPTVQNYSQLERELAEFVKNQRATDAKDPSDDELQKQARCIVYKCQNSWQPTAADNPAWLTAFKQRCSQDQSPQPVSSSNNSPPAGTVQFNNSSMSDIADITNAAAAFNSFGSVPPASPATQDTNILRQGGHLFLNGSGCYRRLARELARFVGASMSPNNPNQHVPTDQEIQHQARWIIYDDDDPFNHTPADNAEWLQHFKRSVGIIPADVEGSDLSQPWGSETGGPSGPKQWQQQNMTSTAFQNPVSAAIPSLASTQIMQMNNGGLCDLAMSSSVGAMELPLIPDPGAVFASREFENKLVQFAVAEVASSGRMPPDEAIQARAKEILGMEVWQAQTTPADDAVLLVKFKELVVNKVKAVLGGHNEVSKEKLDEIIKEIGAEI</sequence>
<feature type="region of interest" description="Disordered" evidence="6">
    <location>
        <begin position="972"/>
        <end position="994"/>
    </location>
</feature>
<dbReference type="PROSITE" id="PS50071">
    <property type="entry name" value="HOMEOBOX_2"/>
    <property type="match status" value="1"/>
</dbReference>
<dbReference type="InterPro" id="IPR013087">
    <property type="entry name" value="Znf_C2H2_type"/>
</dbReference>
<comment type="caution">
    <text evidence="9">The sequence shown here is derived from an EMBL/GenBank/DDBJ whole genome shotgun (WGS) entry which is preliminary data.</text>
</comment>
<feature type="compositionally biased region" description="Low complexity" evidence="6">
    <location>
        <begin position="827"/>
        <end position="843"/>
    </location>
</feature>
<dbReference type="InterPro" id="IPR001356">
    <property type="entry name" value="HD"/>
</dbReference>
<evidence type="ECO:0000256" key="1">
    <source>
        <dbReference type="ARBA" id="ARBA00023125"/>
    </source>
</evidence>
<name>A0A9P4Y5P1_CRYP1</name>
<feature type="region of interest" description="Disordered" evidence="6">
    <location>
        <begin position="825"/>
        <end position="848"/>
    </location>
</feature>
<feature type="domain" description="Homeobox" evidence="7">
    <location>
        <begin position="184"/>
        <end position="239"/>
    </location>
</feature>
<accession>A0A9P4Y5P1</accession>
<dbReference type="SMART" id="SM00355">
    <property type="entry name" value="ZnF_C2H2"/>
    <property type="match status" value="3"/>
</dbReference>
<feature type="compositionally biased region" description="Basic and acidic residues" evidence="6">
    <location>
        <begin position="1"/>
        <end position="11"/>
    </location>
</feature>
<keyword evidence="4" id="KW-0863">Zinc-finger</keyword>
<gene>
    <name evidence="9" type="ORF">M406DRAFT_345452</name>
</gene>
<dbReference type="Proteomes" id="UP000803844">
    <property type="component" value="Unassembled WGS sequence"/>
</dbReference>
<feature type="compositionally biased region" description="Polar residues" evidence="6">
    <location>
        <begin position="146"/>
        <end position="172"/>
    </location>
</feature>
<dbReference type="AlphaFoldDB" id="A0A9P4Y5P1"/>
<evidence type="ECO:0000313" key="10">
    <source>
        <dbReference type="Proteomes" id="UP000803844"/>
    </source>
</evidence>
<feature type="compositionally biased region" description="Low complexity" evidence="6">
    <location>
        <begin position="322"/>
        <end position="352"/>
    </location>
</feature>
<feature type="region of interest" description="Disordered" evidence="6">
    <location>
        <begin position="302"/>
        <end position="381"/>
    </location>
</feature>
<dbReference type="GO" id="GO:0008270">
    <property type="term" value="F:zinc ion binding"/>
    <property type="evidence" value="ECO:0007669"/>
    <property type="project" value="UniProtKB-KW"/>
</dbReference>
<dbReference type="Gene3D" id="1.10.10.60">
    <property type="entry name" value="Homeodomain-like"/>
    <property type="match status" value="1"/>
</dbReference>
<dbReference type="SMART" id="SM00389">
    <property type="entry name" value="HOX"/>
    <property type="match status" value="1"/>
</dbReference>
<dbReference type="InterPro" id="IPR050224">
    <property type="entry name" value="TALE_homeobox"/>
</dbReference>
<dbReference type="InterPro" id="IPR009057">
    <property type="entry name" value="Homeodomain-like_sf"/>
</dbReference>
<feature type="domain" description="C2H2-type" evidence="8">
    <location>
        <begin position="385"/>
        <end position="413"/>
    </location>
</feature>
<feature type="compositionally biased region" description="Basic residues" evidence="6">
    <location>
        <begin position="359"/>
        <end position="368"/>
    </location>
</feature>
<keyword evidence="10" id="KW-1185">Reference proteome</keyword>
<dbReference type="PROSITE" id="PS00028">
    <property type="entry name" value="ZINC_FINGER_C2H2_1"/>
    <property type="match status" value="1"/>
</dbReference>
<evidence type="ECO:0000256" key="2">
    <source>
        <dbReference type="ARBA" id="ARBA00023155"/>
    </source>
</evidence>
<dbReference type="RefSeq" id="XP_040778400.1">
    <property type="nucleotide sequence ID" value="XM_040922083.1"/>
</dbReference>
<dbReference type="SUPFAM" id="SSF46689">
    <property type="entry name" value="Homeodomain-like"/>
    <property type="match status" value="1"/>
</dbReference>
<protein>
    <submittedName>
        <fullName evidence="9">Uncharacterized protein</fullName>
    </submittedName>
</protein>
<dbReference type="EMBL" id="MU032346">
    <property type="protein sequence ID" value="KAF3767439.1"/>
    <property type="molecule type" value="Genomic_DNA"/>
</dbReference>
<organism evidence="9 10">
    <name type="scientific">Cryphonectria parasitica (strain ATCC 38755 / EP155)</name>
    <dbReference type="NCBI Taxonomy" id="660469"/>
    <lineage>
        <taxon>Eukaryota</taxon>
        <taxon>Fungi</taxon>
        <taxon>Dikarya</taxon>
        <taxon>Ascomycota</taxon>
        <taxon>Pezizomycotina</taxon>
        <taxon>Sordariomycetes</taxon>
        <taxon>Sordariomycetidae</taxon>
        <taxon>Diaporthales</taxon>
        <taxon>Cryphonectriaceae</taxon>
        <taxon>Cryphonectria-Endothia species complex</taxon>
        <taxon>Cryphonectria</taxon>
    </lineage>
</organism>
<dbReference type="OrthoDB" id="10056939at2759"/>
<dbReference type="CDD" id="cd00086">
    <property type="entry name" value="homeodomain"/>
    <property type="match status" value="1"/>
</dbReference>
<evidence type="ECO:0000256" key="4">
    <source>
        <dbReference type="PROSITE-ProRule" id="PRU00042"/>
    </source>
</evidence>
<keyword evidence="3 5" id="KW-0539">Nucleus</keyword>
<dbReference type="InterPro" id="IPR008422">
    <property type="entry name" value="KN_HD"/>
</dbReference>
<keyword evidence="4" id="KW-0479">Metal-binding</keyword>